<dbReference type="EMBL" id="AF273333">
    <property type="protein sequence ID" value="AAG01116.1"/>
    <property type="molecule type" value="Genomic_DNA"/>
</dbReference>
<reference evidence="1" key="1">
    <citation type="journal article" date="2000" name="Proc. Natl. Acad. Sci. U.S.A.">
        <title>Comparing sequenced segments of the tomato and Arabidopsis genomes: large-scale duplication followed by selective gene loss creates a network of synteny.</title>
        <authorList>
            <person name="Ku H.M."/>
            <person name="Vision T."/>
            <person name="Liu J."/>
            <person name="Tanksley S.D."/>
        </authorList>
    </citation>
    <scope>NUCLEOTIDE SEQUENCE</scope>
</reference>
<evidence type="ECO:0000313" key="1">
    <source>
        <dbReference type="EMBL" id="AAG01116.1"/>
    </source>
</evidence>
<organism evidence="1">
    <name type="scientific">Solanum lycopersicum</name>
    <name type="common">Tomato</name>
    <name type="synonym">Lycopersicon esculentum</name>
    <dbReference type="NCBI Taxonomy" id="4081"/>
    <lineage>
        <taxon>Eukaryota</taxon>
        <taxon>Viridiplantae</taxon>
        <taxon>Streptophyta</taxon>
        <taxon>Embryophyta</taxon>
        <taxon>Tracheophyta</taxon>
        <taxon>Spermatophyta</taxon>
        <taxon>Magnoliopsida</taxon>
        <taxon>eudicotyledons</taxon>
        <taxon>Gunneridae</taxon>
        <taxon>Pentapetalae</taxon>
        <taxon>asterids</taxon>
        <taxon>lamiids</taxon>
        <taxon>Solanales</taxon>
        <taxon>Solanaceae</taxon>
        <taxon>Solanoideae</taxon>
        <taxon>Solaneae</taxon>
        <taxon>Solanum</taxon>
        <taxon>Solanum subgen. Lycopersicon</taxon>
    </lineage>
</organism>
<name>Q9FYX5_SOLLC</name>
<accession>Q9FYX5</accession>
<protein>
    <submittedName>
        <fullName evidence="1">BAC19.1</fullName>
    </submittedName>
</protein>
<dbReference type="AlphaFoldDB" id="Q9FYX5"/>
<sequence>MISTVKTPALHCRLPLLAVSCQRSATFDLDDSPISLFESFRTFI</sequence>
<proteinExistence type="predicted"/>